<dbReference type="PANTHER" id="PTHR14239:SF10">
    <property type="entry name" value="REDUCTASE"/>
    <property type="match status" value="1"/>
</dbReference>
<organism evidence="3 4">
    <name type="scientific">Pollutimonas bauzanensis</name>
    <dbReference type="NCBI Taxonomy" id="658167"/>
    <lineage>
        <taxon>Bacteria</taxon>
        <taxon>Pseudomonadati</taxon>
        <taxon>Pseudomonadota</taxon>
        <taxon>Betaproteobacteria</taxon>
        <taxon>Burkholderiales</taxon>
        <taxon>Alcaligenaceae</taxon>
        <taxon>Pollutimonas</taxon>
    </lineage>
</organism>
<dbReference type="Proteomes" id="UP000184226">
    <property type="component" value="Unassembled WGS sequence"/>
</dbReference>
<dbReference type="PANTHER" id="PTHR14239">
    <property type="entry name" value="DUDULIN-RELATED"/>
    <property type="match status" value="1"/>
</dbReference>
<name>A0A1M5MQC4_9BURK</name>
<reference evidence="3 4" key="1">
    <citation type="submission" date="2016-11" db="EMBL/GenBank/DDBJ databases">
        <authorList>
            <person name="Jaros S."/>
            <person name="Januszkiewicz K."/>
            <person name="Wedrychowicz H."/>
        </authorList>
    </citation>
    <scope>NUCLEOTIDE SEQUENCE [LARGE SCALE GENOMIC DNA]</scope>
    <source>
        <strain evidence="3 4">CGMCC 1.10190</strain>
    </source>
</reference>
<dbReference type="STRING" id="658167.SAMN04488135_101292"/>
<keyword evidence="4" id="KW-1185">Reference proteome</keyword>
<evidence type="ECO:0000313" key="3">
    <source>
        <dbReference type="EMBL" id="SHG79600.1"/>
    </source>
</evidence>
<dbReference type="InterPro" id="IPR036291">
    <property type="entry name" value="NAD(P)-bd_dom_sf"/>
</dbReference>
<dbReference type="SUPFAM" id="SSF51735">
    <property type="entry name" value="NAD(P)-binding Rossmann-fold domains"/>
    <property type="match status" value="1"/>
</dbReference>
<dbReference type="InterPro" id="IPR051267">
    <property type="entry name" value="STEAP_metalloreductase"/>
</dbReference>
<gene>
    <name evidence="3" type="ORF">SAMN04488135_101292</name>
</gene>
<dbReference type="AlphaFoldDB" id="A0A1M5MQC4"/>
<accession>A0A1M5MQC4</accession>
<keyword evidence="1" id="KW-0560">Oxidoreductase</keyword>
<proteinExistence type="predicted"/>
<dbReference type="GO" id="GO:0016491">
    <property type="term" value="F:oxidoreductase activity"/>
    <property type="evidence" value="ECO:0007669"/>
    <property type="project" value="UniProtKB-KW"/>
</dbReference>
<evidence type="ECO:0000256" key="1">
    <source>
        <dbReference type="ARBA" id="ARBA00023002"/>
    </source>
</evidence>
<dbReference type="Pfam" id="PF03807">
    <property type="entry name" value="F420_oxidored"/>
    <property type="match status" value="1"/>
</dbReference>
<dbReference type="RefSeq" id="WP_073101268.1">
    <property type="nucleotide sequence ID" value="NZ_FQXE01000001.1"/>
</dbReference>
<dbReference type="EMBL" id="FQXE01000001">
    <property type="protein sequence ID" value="SHG79600.1"/>
    <property type="molecule type" value="Genomic_DNA"/>
</dbReference>
<evidence type="ECO:0000259" key="2">
    <source>
        <dbReference type="Pfam" id="PF03807"/>
    </source>
</evidence>
<dbReference type="InterPro" id="IPR028939">
    <property type="entry name" value="P5C_Rdtase_cat_N"/>
</dbReference>
<protein>
    <recommendedName>
        <fullName evidence="2">Pyrroline-5-carboxylate reductase catalytic N-terminal domain-containing protein</fullName>
    </recommendedName>
</protein>
<sequence>MKIGIIGAGHIGQAIARLAVGKGHEVKISNSRGPETLTDIAREIGCSTGTAQEAGRFGTVTVVTVPFVSLFKIDPAPLADRIVIDTNNYYPDRDGRIAALDLHQTTTSAMVARHFAASKVVKAFNAILAADLETPAPLSGAGSRRALPIAGDDVEAKRVVTELQEEFGFDTVDAGLLEDSWRFERAKPAYCIPLDRAGLVDALAKAERDVELPHGSWRR</sequence>
<dbReference type="Gene3D" id="3.40.50.720">
    <property type="entry name" value="NAD(P)-binding Rossmann-like Domain"/>
    <property type="match status" value="1"/>
</dbReference>
<feature type="domain" description="Pyrroline-5-carboxylate reductase catalytic N-terminal" evidence="2">
    <location>
        <begin position="2"/>
        <end position="89"/>
    </location>
</feature>
<dbReference type="OrthoDB" id="5499754at2"/>
<evidence type="ECO:0000313" key="4">
    <source>
        <dbReference type="Proteomes" id="UP000184226"/>
    </source>
</evidence>